<evidence type="ECO:0000256" key="8">
    <source>
        <dbReference type="ARBA" id="ARBA00023136"/>
    </source>
</evidence>
<evidence type="ECO:0000256" key="3">
    <source>
        <dbReference type="ARBA" id="ARBA00022692"/>
    </source>
</evidence>
<keyword evidence="17" id="KW-1185">Reference proteome</keyword>
<evidence type="ECO:0000256" key="10">
    <source>
        <dbReference type="ARBA" id="ARBA00023295"/>
    </source>
</evidence>
<dbReference type="Pfam" id="PF03200">
    <property type="entry name" value="Glyco_hydro_63"/>
    <property type="match status" value="1"/>
</dbReference>
<evidence type="ECO:0000313" key="17">
    <source>
        <dbReference type="Proteomes" id="UP000054248"/>
    </source>
</evidence>
<dbReference type="HOGENOM" id="CLU_007380_1_0_1"/>
<evidence type="ECO:0000256" key="12">
    <source>
        <dbReference type="RuleBase" id="RU368089"/>
    </source>
</evidence>
<protein>
    <recommendedName>
        <fullName evidence="11 12">Mannosyl-oligosaccharide glucosidase</fullName>
        <ecNumber evidence="11 12">3.2.1.106</ecNumber>
    </recommendedName>
</protein>
<name>A0A0C3Q3P3_9AGAM</name>
<dbReference type="AlphaFoldDB" id="A0A0C3Q3P3"/>
<keyword evidence="7" id="KW-1133">Transmembrane helix</keyword>
<feature type="chain" id="PRO_5002168258" description="Mannosyl-oligosaccharide glucosidase" evidence="13">
    <location>
        <begin position="21"/>
        <end position="867"/>
    </location>
</feature>
<dbReference type="InterPro" id="IPR008928">
    <property type="entry name" value="6-hairpin_glycosidase_sf"/>
</dbReference>
<feature type="domain" description="Glycosyl hydrolase family 63 N-terminal" evidence="15">
    <location>
        <begin position="32"/>
        <end position="258"/>
    </location>
</feature>
<evidence type="ECO:0000259" key="14">
    <source>
        <dbReference type="Pfam" id="PF03200"/>
    </source>
</evidence>
<keyword evidence="10 12" id="KW-0326">Glycosidase</keyword>
<keyword evidence="8" id="KW-0472">Membrane</keyword>
<evidence type="ECO:0000256" key="13">
    <source>
        <dbReference type="SAM" id="SignalP"/>
    </source>
</evidence>
<feature type="domain" description="Glycosyl hydrolase family 63 C-terminal" evidence="14">
    <location>
        <begin position="302"/>
        <end position="795"/>
    </location>
</feature>
<organism evidence="16 17">
    <name type="scientific">Tulasnella calospora MUT 4182</name>
    <dbReference type="NCBI Taxonomy" id="1051891"/>
    <lineage>
        <taxon>Eukaryota</taxon>
        <taxon>Fungi</taxon>
        <taxon>Dikarya</taxon>
        <taxon>Basidiomycota</taxon>
        <taxon>Agaricomycotina</taxon>
        <taxon>Agaricomycetes</taxon>
        <taxon>Cantharellales</taxon>
        <taxon>Tulasnellaceae</taxon>
        <taxon>Tulasnella</taxon>
    </lineage>
</organism>
<keyword evidence="5 12" id="KW-0256">Endoplasmic reticulum</keyword>
<evidence type="ECO:0000256" key="1">
    <source>
        <dbReference type="ARBA" id="ARBA00004648"/>
    </source>
</evidence>
<reference evidence="17" key="2">
    <citation type="submission" date="2015-01" db="EMBL/GenBank/DDBJ databases">
        <title>Evolutionary Origins and Diversification of the Mycorrhizal Mutualists.</title>
        <authorList>
            <consortium name="DOE Joint Genome Institute"/>
            <consortium name="Mycorrhizal Genomics Consortium"/>
            <person name="Kohler A."/>
            <person name="Kuo A."/>
            <person name="Nagy L.G."/>
            <person name="Floudas D."/>
            <person name="Copeland A."/>
            <person name="Barry K.W."/>
            <person name="Cichocki N."/>
            <person name="Veneault-Fourrey C."/>
            <person name="LaButti K."/>
            <person name="Lindquist E.A."/>
            <person name="Lipzen A."/>
            <person name="Lundell T."/>
            <person name="Morin E."/>
            <person name="Murat C."/>
            <person name="Riley R."/>
            <person name="Ohm R."/>
            <person name="Sun H."/>
            <person name="Tunlid A."/>
            <person name="Henrissat B."/>
            <person name="Grigoriev I.V."/>
            <person name="Hibbett D.S."/>
            <person name="Martin F."/>
        </authorList>
    </citation>
    <scope>NUCLEOTIDE SEQUENCE [LARGE SCALE GENOMIC DNA]</scope>
    <source>
        <strain evidence="17">MUT 4182</strain>
    </source>
</reference>
<proteinExistence type="inferred from homology"/>
<keyword evidence="13" id="KW-0732">Signal</keyword>
<dbReference type="Pfam" id="PF16923">
    <property type="entry name" value="Glyco_hydro_63N"/>
    <property type="match status" value="1"/>
</dbReference>
<dbReference type="PANTHER" id="PTHR10412">
    <property type="entry name" value="MANNOSYL-OLIGOSACCHARIDE GLUCOSIDASE"/>
    <property type="match status" value="1"/>
</dbReference>
<keyword evidence="3" id="KW-0812">Transmembrane</keyword>
<dbReference type="EMBL" id="KN823086">
    <property type="protein sequence ID" value="KIO23360.1"/>
    <property type="molecule type" value="Genomic_DNA"/>
</dbReference>
<sequence length="867" mass="99146">MRRSSAAAVFIALVFPSTSAFTKISNATDTDSLIWGTYRPNLYFGMRPRVPKSLMTGIMWFGTQEYGDLQVFRHSCEQGDELSGYTWTEHDPREGGVQVLKDPKLNLELTTEVLKFPGGEHGGSWATRIKGRPLNPCTPMKVSMISYQGIEGLGSLEMETTADANGLAGEVIFSGESADLGKFKLPNFVKKGSNSRLLTEGEHAETFEERNGKTHFMGRMVPDGSVWRAKDIVYKAIIDFVSPKLPNYKDSGIQYPEPGLLLTLPDDIFKGSNFYALQKTYDGEFSFDVFFESGSAESKLNDETFTRLMQQFKTIFDHRFRGTFPVPDSLGEKYVAFSKAVTSNLLGGIGYFYGDSIVDGSVANDEDSDEEISEESPDDPIIKARARRTIAPPRELLTATPSRPFFPRGFYWDEGFHLLQIGAWDNDLSLEILKSWVDLIDENGWVGREQILGEEARSKVPEEFQMQFPNYANPPTLIMAVTAFINRLKTEAQTGFSDEQTARPRGSGNQLLEPEAAKDYLRSIYLQLLRHYEWFRRTQRGQIRQWSGRTASSSVEGYRWRGRSEEHVLTSGLDDYPRPAPHVGELHVDLISWMAFYTGTMKEIAEFLGEVDDEAEFARIQKEILVNLDELHWSEKEQTYCDLGVDEDDESIYVCHKGYVSLFPFLLGLLEPTSEHLKPILDLISDPKQLWSNFGIRSLSASHELFGQGENYWKGPIWMPMNYLALSALHKKYAAEDGPHQAQARQIYDRLRNSIIENVYKEYERTGYVWEQYDATNGEGRRSHPFTGWTSLVTLSECWGFWKYTAHNAKSLLFSHFRKVLRCLWPRIWSWNLRQSLRICLHIYIHLLVSQKIMKTRNAREPKLKRV</sequence>
<reference evidence="16 17" key="1">
    <citation type="submission" date="2014-04" db="EMBL/GenBank/DDBJ databases">
        <authorList>
            <consortium name="DOE Joint Genome Institute"/>
            <person name="Kuo A."/>
            <person name="Girlanda M."/>
            <person name="Perotto S."/>
            <person name="Kohler A."/>
            <person name="Nagy L.G."/>
            <person name="Floudas D."/>
            <person name="Copeland A."/>
            <person name="Barry K.W."/>
            <person name="Cichocki N."/>
            <person name="Veneault-Fourrey C."/>
            <person name="LaButti K."/>
            <person name="Lindquist E.A."/>
            <person name="Lipzen A."/>
            <person name="Lundell T."/>
            <person name="Morin E."/>
            <person name="Murat C."/>
            <person name="Sun H."/>
            <person name="Tunlid A."/>
            <person name="Henrissat B."/>
            <person name="Grigoriev I.V."/>
            <person name="Hibbett D.S."/>
            <person name="Martin F."/>
            <person name="Nordberg H.P."/>
            <person name="Cantor M.N."/>
            <person name="Hua S.X."/>
        </authorList>
    </citation>
    <scope>NUCLEOTIDE SEQUENCE [LARGE SCALE GENOMIC DNA]</scope>
    <source>
        <strain evidence="16 17">MUT 4182</strain>
    </source>
</reference>
<dbReference type="InterPro" id="IPR004888">
    <property type="entry name" value="Glycoside_hydrolase_63"/>
</dbReference>
<keyword evidence="6" id="KW-0735">Signal-anchor</keyword>
<evidence type="ECO:0000256" key="5">
    <source>
        <dbReference type="ARBA" id="ARBA00022824"/>
    </source>
</evidence>
<gene>
    <name evidence="16" type="ORF">M407DRAFT_78158</name>
</gene>
<dbReference type="Gene3D" id="2.70.98.110">
    <property type="entry name" value="Glycosyl hydrolase family 63, N-terminal domain"/>
    <property type="match status" value="1"/>
</dbReference>
<evidence type="ECO:0000256" key="9">
    <source>
        <dbReference type="ARBA" id="ARBA00023180"/>
    </source>
</evidence>
<feature type="signal peptide" evidence="13">
    <location>
        <begin position="1"/>
        <end position="20"/>
    </location>
</feature>
<dbReference type="Gene3D" id="1.50.10.10">
    <property type="match status" value="1"/>
</dbReference>
<dbReference type="GO" id="GO:0006487">
    <property type="term" value="P:protein N-linked glycosylation"/>
    <property type="evidence" value="ECO:0007669"/>
    <property type="project" value="UniProtKB-UniRule"/>
</dbReference>
<dbReference type="EC" id="3.2.1.106" evidence="11 12"/>
<dbReference type="SUPFAM" id="SSF48208">
    <property type="entry name" value="Six-hairpin glycosidases"/>
    <property type="match status" value="1"/>
</dbReference>
<keyword evidence="9" id="KW-0325">Glycoprotein</keyword>
<comment type="catalytic activity">
    <reaction evidence="12">
        <text>N(4)-(alpha-D-Glc-(1-&gt;2)-alpha-D-Glc-(1-&gt;3)-alpha-D-Glc-(1-&gt;3)-alpha-D-Man-(1-&gt;2)-alpha-D-Man-(1-&gt;2)-alpha-D-Man-(1-&gt;3)-[alpha-D-Man-(1-&gt;2)-alpha-D-Man-(1-&gt;3)-[alpha-D-Man-(1-&gt;2)-alpha-D-Man-(1-&gt;6)]-alpha-D-Man-(1-&gt;6)]-beta-D-Man-(1-&gt;4)-beta-D-GlcNAc-(1-&gt;4)-beta-D-GlcNAc)-L-asparaginyl-[protein] + H2O = N(4)-(alpha-D-Glc-(1-&gt;3)-alpha-D-Glc-(1-&gt;3)-alpha-D-Man-(1-&gt;2)-alpha-D-Man-(1-&gt;2)-alpha-D-Man-(1-&gt;3)-[alpha-D-Man-(1-&gt;2)-alpha-D-Man-(1-&gt;3)-[alpha-D-Man-(1-&gt;2)-alpha-D-Man-(1-&gt;6)]-alpha-D-Man-(1-&gt;6)]-beta-D-Man-(1-&gt;4)-beta-D-GlcNAc-(1-&gt;4)-beta-D-GlcNAc)-L-asparaginyl-[protein] + beta-D-glucose</text>
        <dbReference type="Rhea" id="RHEA:55988"/>
        <dbReference type="Rhea" id="RHEA-COMP:12806"/>
        <dbReference type="Rhea" id="RHEA-COMP:14355"/>
        <dbReference type="ChEBI" id="CHEBI:15377"/>
        <dbReference type="ChEBI" id="CHEBI:15903"/>
        <dbReference type="ChEBI" id="CHEBI:59082"/>
        <dbReference type="ChEBI" id="CHEBI:132537"/>
        <dbReference type="EC" id="3.2.1.106"/>
    </reaction>
</comment>
<evidence type="ECO:0000256" key="6">
    <source>
        <dbReference type="ARBA" id="ARBA00022968"/>
    </source>
</evidence>
<dbReference type="InterPro" id="IPR012341">
    <property type="entry name" value="6hp_glycosidase-like_sf"/>
</dbReference>
<comment type="function">
    <text evidence="12">Cleaves the distal alpha 1,2-linked glucose residue from the Glc(3)Man(9)GlcNAc(2) oligosaccharide precursor.</text>
</comment>
<dbReference type="Proteomes" id="UP000054248">
    <property type="component" value="Unassembled WGS sequence"/>
</dbReference>
<dbReference type="STRING" id="1051891.A0A0C3Q3P3"/>
<keyword evidence="4 12" id="KW-0378">Hydrolase</keyword>
<evidence type="ECO:0000313" key="16">
    <source>
        <dbReference type="EMBL" id="KIO23360.1"/>
    </source>
</evidence>
<dbReference type="InterPro" id="IPR031631">
    <property type="entry name" value="Glyco_hydro_63N"/>
</dbReference>
<accession>A0A0C3Q3P3</accession>
<evidence type="ECO:0000256" key="2">
    <source>
        <dbReference type="ARBA" id="ARBA00010833"/>
    </source>
</evidence>
<dbReference type="OrthoDB" id="410058at2759"/>
<dbReference type="InterPro" id="IPR038518">
    <property type="entry name" value="Glyco_hydro_63N_sf"/>
</dbReference>
<dbReference type="GO" id="GO:0009311">
    <property type="term" value="P:oligosaccharide metabolic process"/>
    <property type="evidence" value="ECO:0007669"/>
    <property type="project" value="UniProtKB-UniRule"/>
</dbReference>
<evidence type="ECO:0000256" key="11">
    <source>
        <dbReference type="ARBA" id="ARBA00038888"/>
    </source>
</evidence>
<evidence type="ECO:0000256" key="7">
    <source>
        <dbReference type="ARBA" id="ARBA00022989"/>
    </source>
</evidence>
<comment type="similarity">
    <text evidence="2 12">Belongs to the glycosyl hydrolase 63 family.</text>
</comment>
<dbReference type="GO" id="GO:0005789">
    <property type="term" value="C:endoplasmic reticulum membrane"/>
    <property type="evidence" value="ECO:0007669"/>
    <property type="project" value="UniProtKB-SubCell"/>
</dbReference>
<evidence type="ECO:0000259" key="15">
    <source>
        <dbReference type="Pfam" id="PF16923"/>
    </source>
</evidence>
<dbReference type="GO" id="GO:0004573">
    <property type="term" value="F:Glc3Man9GlcNAc2 oligosaccharide glucosidase activity"/>
    <property type="evidence" value="ECO:0007669"/>
    <property type="project" value="UniProtKB-UniRule"/>
</dbReference>
<evidence type="ECO:0000256" key="4">
    <source>
        <dbReference type="ARBA" id="ARBA00022801"/>
    </source>
</evidence>
<dbReference type="InterPro" id="IPR031335">
    <property type="entry name" value="Glyco_hydro_63_C"/>
</dbReference>
<dbReference type="PANTHER" id="PTHR10412:SF11">
    <property type="entry name" value="MANNOSYL-OLIGOSACCHARIDE GLUCOSIDASE"/>
    <property type="match status" value="1"/>
</dbReference>
<comment type="subcellular location">
    <subcellularLocation>
        <location evidence="1 12">Endoplasmic reticulum membrane</location>
        <topology evidence="1 12">Single-pass type II membrane protein</topology>
    </subcellularLocation>
</comment>